<sequence>MSIAQFESISLTVLITALVCYMGYIVWDLAKRSEAGKIGTIALFGALGLGVMGFIIKTVLIEVINV</sequence>
<protein>
    <submittedName>
        <fullName evidence="2">DUF2788 domain-containing protein</fullName>
    </submittedName>
</protein>
<name>A0ABY6N6D3_9ALTE</name>
<keyword evidence="1" id="KW-0812">Transmembrane</keyword>
<dbReference type="RefSeq" id="WP_265049049.1">
    <property type="nucleotide sequence ID" value="NZ_CP100390.1"/>
</dbReference>
<evidence type="ECO:0000256" key="1">
    <source>
        <dbReference type="SAM" id="Phobius"/>
    </source>
</evidence>
<dbReference type="EMBL" id="CP100390">
    <property type="protein sequence ID" value="UZE97575.1"/>
    <property type="molecule type" value="Genomic_DNA"/>
</dbReference>
<evidence type="ECO:0000313" key="3">
    <source>
        <dbReference type="Proteomes" id="UP001163739"/>
    </source>
</evidence>
<keyword evidence="1" id="KW-1133">Transmembrane helix</keyword>
<keyword evidence="1" id="KW-0472">Membrane</keyword>
<evidence type="ECO:0000313" key="2">
    <source>
        <dbReference type="EMBL" id="UZE97575.1"/>
    </source>
</evidence>
<dbReference type="Proteomes" id="UP001163739">
    <property type="component" value="Chromosome"/>
</dbReference>
<organism evidence="2 3">
    <name type="scientific">Alkalimarinus alittae</name>
    <dbReference type="NCBI Taxonomy" id="2961619"/>
    <lineage>
        <taxon>Bacteria</taxon>
        <taxon>Pseudomonadati</taxon>
        <taxon>Pseudomonadota</taxon>
        <taxon>Gammaproteobacteria</taxon>
        <taxon>Alteromonadales</taxon>
        <taxon>Alteromonadaceae</taxon>
        <taxon>Alkalimarinus</taxon>
    </lineage>
</organism>
<feature type="transmembrane region" description="Helical" evidence="1">
    <location>
        <begin position="6"/>
        <end position="27"/>
    </location>
</feature>
<dbReference type="InterPro" id="IPR021249">
    <property type="entry name" value="DUF2788"/>
</dbReference>
<feature type="transmembrane region" description="Helical" evidence="1">
    <location>
        <begin position="39"/>
        <end position="61"/>
    </location>
</feature>
<gene>
    <name evidence="2" type="ORF">NKI27_07490</name>
</gene>
<dbReference type="Pfam" id="PF10981">
    <property type="entry name" value="DUF2788"/>
    <property type="match status" value="1"/>
</dbReference>
<proteinExistence type="predicted"/>
<reference evidence="2" key="1">
    <citation type="submission" date="2022-06" db="EMBL/GenBank/DDBJ databases">
        <title>Alkalimarinus sp. nov., isolated from gut of a Alitta virens.</title>
        <authorList>
            <person name="Yang A.I."/>
            <person name="Shin N.-R."/>
        </authorList>
    </citation>
    <scope>NUCLEOTIDE SEQUENCE</scope>
    <source>
        <strain evidence="2">A2M4</strain>
    </source>
</reference>
<keyword evidence="3" id="KW-1185">Reference proteome</keyword>
<accession>A0ABY6N6D3</accession>